<feature type="non-terminal residue" evidence="2">
    <location>
        <position position="66"/>
    </location>
</feature>
<dbReference type="Proteomes" id="UP000001194">
    <property type="component" value="Unassembled WGS sequence"/>
</dbReference>
<reference evidence="2 3" key="1">
    <citation type="journal article" date="2008" name="Nature">
        <title>The genome of Laccaria bicolor provides insights into mycorrhizal symbiosis.</title>
        <authorList>
            <person name="Martin F."/>
            <person name="Aerts A."/>
            <person name="Ahren D."/>
            <person name="Brun A."/>
            <person name="Danchin E.G.J."/>
            <person name="Duchaussoy F."/>
            <person name="Gibon J."/>
            <person name="Kohler A."/>
            <person name="Lindquist E."/>
            <person name="Pereda V."/>
            <person name="Salamov A."/>
            <person name="Shapiro H.J."/>
            <person name="Wuyts J."/>
            <person name="Blaudez D."/>
            <person name="Buee M."/>
            <person name="Brokstein P."/>
            <person name="Canbaeck B."/>
            <person name="Cohen D."/>
            <person name="Courty P.E."/>
            <person name="Coutinho P.M."/>
            <person name="Delaruelle C."/>
            <person name="Detter J.C."/>
            <person name="Deveau A."/>
            <person name="DiFazio S."/>
            <person name="Duplessis S."/>
            <person name="Fraissinet-Tachet L."/>
            <person name="Lucic E."/>
            <person name="Frey-Klett P."/>
            <person name="Fourrey C."/>
            <person name="Feussner I."/>
            <person name="Gay G."/>
            <person name="Grimwood J."/>
            <person name="Hoegger P.J."/>
            <person name="Jain P."/>
            <person name="Kilaru S."/>
            <person name="Labbe J."/>
            <person name="Lin Y.C."/>
            <person name="Legue V."/>
            <person name="Le Tacon F."/>
            <person name="Marmeisse R."/>
            <person name="Melayah D."/>
            <person name="Montanini B."/>
            <person name="Muratet M."/>
            <person name="Nehls U."/>
            <person name="Niculita-Hirzel H."/>
            <person name="Oudot-Le Secq M.P."/>
            <person name="Peter M."/>
            <person name="Quesneville H."/>
            <person name="Rajashekar B."/>
            <person name="Reich M."/>
            <person name="Rouhier N."/>
            <person name="Schmutz J."/>
            <person name="Yin T."/>
            <person name="Chalot M."/>
            <person name="Henrissat B."/>
            <person name="Kuees U."/>
            <person name="Lucas S."/>
            <person name="Van de Peer Y."/>
            <person name="Podila G.K."/>
            <person name="Polle A."/>
            <person name="Pukkila P.J."/>
            <person name="Richardson P.M."/>
            <person name="Rouze P."/>
            <person name="Sanders I.R."/>
            <person name="Stajich J.E."/>
            <person name="Tunlid A."/>
            <person name="Tuskan G."/>
            <person name="Grigoriev I.V."/>
        </authorList>
    </citation>
    <scope>NUCLEOTIDE SEQUENCE [LARGE SCALE GENOMIC DNA]</scope>
    <source>
        <strain evidence="3">S238N-H82 / ATCC MYA-4686</strain>
    </source>
</reference>
<dbReference type="OrthoDB" id="4225815at2759"/>
<evidence type="ECO:0000313" key="2">
    <source>
        <dbReference type="EMBL" id="EDQ99379.1"/>
    </source>
</evidence>
<protein>
    <submittedName>
        <fullName evidence="2">Predicted protein</fullName>
    </submittedName>
</protein>
<evidence type="ECO:0000256" key="1">
    <source>
        <dbReference type="SAM" id="SignalP"/>
    </source>
</evidence>
<dbReference type="AlphaFoldDB" id="B0E183"/>
<organism evidence="3">
    <name type="scientific">Laccaria bicolor (strain S238N-H82 / ATCC MYA-4686)</name>
    <name type="common">Bicoloured deceiver</name>
    <name type="synonym">Laccaria laccata var. bicolor</name>
    <dbReference type="NCBI Taxonomy" id="486041"/>
    <lineage>
        <taxon>Eukaryota</taxon>
        <taxon>Fungi</taxon>
        <taxon>Dikarya</taxon>
        <taxon>Basidiomycota</taxon>
        <taxon>Agaricomycotina</taxon>
        <taxon>Agaricomycetes</taxon>
        <taxon>Agaricomycetidae</taxon>
        <taxon>Agaricales</taxon>
        <taxon>Agaricineae</taxon>
        <taxon>Hydnangiaceae</taxon>
        <taxon>Laccaria</taxon>
    </lineage>
</organism>
<dbReference type="InParanoid" id="B0E183"/>
<accession>B0E183</accession>
<feature type="signal peptide" evidence="1">
    <location>
        <begin position="1"/>
        <end position="18"/>
    </location>
</feature>
<name>B0E183_LACBS</name>
<sequence length="66" mass="7120">MFFKVLFVAAVLITLVAASPTPGIANSRNPGSLHRRKQTFYSKSGQDNLMASLLNIDLSQITGRVG</sequence>
<dbReference type="RefSeq" id="XP_001889930.1">
    <property type="nucleotide sequence ID" value="XM_001889895.1"/>
</dbReference>
<dbReference type="EMBL" id="DS547165">
    <property type="protein sequence ID" value="EDQ99379.1"/>
    <property type="molecule type" value="Genomic_DNA"/>
</dbReference>
<keyword evidence="3" id="KW-1185">Reference proteome</keyword>
<keyword evidence="1" id="KW-0732">Signal</keyword>
<gene>
    <name evidence="2" type="ORF">LACBIDRAFT_164620</name>
</gene>
<dbReference type="HOGENOM" id="CLU_2838128_0_0_1"/>
<proteinExistence type="predicted"/>
<dbReference type="GeneID" id="6085635"/>
<feature type="chain" id="PRO_5002749381" evidence="1">
    <location>
        <begin position="19"/>
        <end position="66"/>
    </location>
</feature>
<evidence type="ECO:0000313" key="3">
    <source>
        <dbReference type="Proteomes" id="UP000001194"/>
    </source>
</evidence>
<dbReference type="KEGG" id="lbc:LACBIDRAFT_164620"/>